<sequence>MAEKVSANPDSHQLLVKEATSMYSKKMAVYLHLYGTESKPSRKISRITIAGFVSIAELEMFAQPLILRLRTRSGERDSKHPAKSSGPEQEVNPPAKTKGSA</sequence>
<keyword evidence="3" id="KW-1185">Reference proteome</keyword>
<protein>
    <submittedName>
        <fullName evidence="2">Uncharacterized protein</fullName>
    </submittedName>
</protein>
<dbReference type="OrthoDB" id="10538572at2759"/>
<gene>
    <name evidence="2" type="ORF">DL764_010961</name>
</gene>
<organism evidence="2 3">
    <name type="scientific">Monosporascus ibericus</name>
    <dbReference type="NCBI Taxonomy" id="155417"/>
    <lineage>
        <taxon>Eukaryota</taxon>
        <taxon>Fungi</taxon>
        <taxon>Dikarya</taxon>
        <taxon>Ascomycota</taxon>
        <taxon>Pezizomycotina</taxon>
        <taxon>Sordariomycetes</taxon>
        <taxon>Xylariomycetidae</taxon>
        <taxon>Xylariales</taxon>
        <taxon>Xylariales incertae sedis</taxon>
        <taxon>Monosporascus</taxon>
    </lineage>
</organism>
<comment type="caution">
    <text evidence="2">The sequence shown here is derived from an EMBL/GenBank/DDBJ whole genome shotgun (WGS) entry which is preliminary data.</text>
</comment>
<proteinExistence type="predicted"/>
<accession>A0A4Q4SU54</accession>
<dbReference type="AlphaFoldDB" id="A0A4Q4SU54"/>
<dbReference type="EMBL" id="QJNU01001591">
    <property type="protein sequence ID" value="RYO74207.1"/>
    <property type="molecule type" value="Genomic_DNA"/>
</dbReference>
<evidence type="ECO:0000313" key="2">
    <source>
        <dbReference type="EMBL" id="RYO74207.1"/>
    </source>
</evidence>
<dbReference type="STRING" id="155417.A0A4Q4SU54"/>
<evidence type="ECO:0000256" key="1">
    <source>
        <dbReference type="SAM" id="MobiDB-lite"/>
    </source>
</evidence>
<dbReference type="Proteomes" id="UP000293360">
    <property type="component" value="Unassembled WGS sequence"/>
</dbReference>
<evidence type="ECO:0000313" key="3">
    <source>
        <dbReference type="Proteomes" id="UP000293360"/>
    </source>
</evidence>
<feature type="region of interest" description="Disordered" evidence="1">
    <location>
        <begin position="72"/>
        <end position="101"/>
    </location>
</feature>
<reference evidence="2 3" key="1">
    <citation type="submission" date="2018-06" db="EMBL/GenBank/DDBJ databases">
        <title>Complete Genomes of Monosporascus.</title>
        <authorList>
            <person name="Robinson A.J."/>
            <person name="Natvig D.O."/>
        </authorList>
    </citation>
    <scope>NUCLEOTIDE SEQUENCE [LARGE SCALE GENOMIC DNA]</scope>
    <source>
        <strain evidence="2 3">CBS 110550</strain>
    </source>
</reference>
<name>A0A4Q4SU54_9PEZI</name>